<sequence>MQRSANTPSLLRKQAQGLLKDEPNCATDTQYFSQYKAPDSIVSRSLFWPLPGDHHTGTFYEYTLFCLAILHIDMTIAQ</sequence>
<dbReference type="EMBL" id="JAAVMX010000009">
    <property type="protein sequence ID" value="KAF4504813.1"/>
    <property type="molecule type" value="Genomic_DNA"/>
</dbReference>
<protein>
    <submittedName>
        <fullName evidence="1">Uncharacterized protein</fullName>
    </submittedName>
</protein>
<comment type="caution">
    <text evidence="1">The sequence shown here is derived from an EMBL/GenBank/DDBJ whole genome shotgun (WGS) entry which is preliminary data.</text>
</comment>
<proteinExistence type="predicted"/>
<keyword evidence="2" id="KW-1185">Reference proteome</keyword>
<reference evidence="1 2" key="1">
    <citation type="journal article" date="2020" name="Genome Biol. Evol.">
        <title>A new high-quality draft genome assembly of the Chinese cordyceps Ophiocordyceps sinensis.</title>
        <authorList>
            <person name="Shu R."/>
            <person name="Zhang J."/>
            <person name="Meng Q."/>
            <person name="Zhang H."/>
            <person name="Zhou G."/>
            <person name="Li M."/>
            <person name="Wu P."/>
            <person name="Zhao Y."/>
            <person name="Chen C."/>
            <person name="Qin Q."/>
        </authorList>
    </citation>
    <scope>NUCLEOTIDE SEQUENCE [LARGE SCALE GENOMIC DNA]</scope>
    <source>
        <strain evidence="1 2">IOZ07</strain>
    </source>
</reference>
<dbReference type="Proteomes" id="UP000557566">
    <property type="component" value="Unassembled WGS sequence"/>
</dbReference>
<dbReference type="AlphaFoldDB" id="A0A8H4LSD8"/>
<accession>A0A8H4LSD8</accession>
<gene>
    <name evidence="1" type="ORF">G6O67_008220</name>
</gene>
<name>A0A8H4LSD8_9HYPO</name>
<evidence type="ECO:0000313" key="1">
    <source>
        <dbReference type="EMBL" id="KAF4504813.1"/>
    </source>
</evidence>
<evidence type="ECO:0000313" key="2">
    <source>
        <dbReference type="Proteomes" id="UP000557566"/>
    </source>
</evidence>
<organism evidence="1 2">
    <name type="scientific">Ophiocordyceps sinensis</name>
    <dbReference type="NCBI Taxonomy" id="72228"/>
    <lineage>
        <taxon>Eukaryota</taxon>
        <taxon>Fungi</taxon>
        <taxon>Dikarya</taxon>
        <taxon>Ascomycota</taxon>
        <taxon>Pezizomycotina</taxon>
        <taxon>Sordariomycetes</taxon>
        <taxon>Hypocreomycetidae</taxon>
        <taxon>Hypocreales</taxon>
        <taxon>Ophiocordycipitaceae</taxon>
        <taxon>Ophiocordyceps</taxon>
    </lineage>
</organism>